<keyword evidence="2" id="KW-0238">DNA-binding</keyword>
<dbReference type="PANTHER" id="PTHR30136:SF23">
    <property type="entry name" value="DNA-BINDING TRANSCRIPTIONAL ACTIVATOR MHPR"/>
    <property type="match status" value="1"/>
</dbReference>
<dbReference type="InterPro" id="IPR036388">
    <property type="entry name" value="WH-like_DNA-bd_sf"/>
</dbReference>
<accession>A0ABT1XB65</accession>
<dbReference type="Gene3D" id="3.30.450.40">
    <property type="match status" value="1"/>
</dbReference>
<dbReference type="InterPro" id="IPR014757">
    <property type="entry name" value="Tscrpt_reg_IclR_C"/>
</dbReference>
<evidence type="ECO:0000313" key="7">
    <source>
        <dbReference type="Proteomes" id="UP001524642"/>
    </source>
</evidence>
<dbReference type="RefSeq" id="WP_257718643.1">
    <property type="nucleotide sequence ID" value="NZ_JANJOU010000027.1"/>
</dbReference>
<dbReference type="SMART" id="SM00346">
    <property type="entry name" value="HTH_ICLR"/>
    <property type="match status" value="1"/>
</dbReference>
<evidence type="ECO:0000256" key="3">
    <source>
        <dbReference type="ARBA" id="ARBA00023163"/>
    </source>
</evidence>
<comment type="caution">
    <text evidence="6">The sequence shown here is derived from an EMBL/GenBank/DDBJ whole genome shotgun (WGS) entry which is preliminary data.</text>
</comment>
<organism evidence="6 7">
    <name type="scientific">Roseomonas populi</name>
    <dbReference type="NCBI Taxonomy" id="3121582"/>
    <lineage>
        <taxon>Bacteria</taxon>
        <taxon>Pseudomonadati</taxon>
        <taxon>Pseudomonadota</taxon>
        <taxon>Alphaproteobacteria</taxon>
        <taxon>Acetobacterales</taxon>
        <taxon>Roseomonadaceae</taxon>
        <taxon>Roseomonas</taxon>
    </lineage>
</organism>
<dbReference type="Gene3D" id="1.10.10.10">
    <property type="entry name" value="Winged helix-like DNA-binding domain superfamily/Winged helix DNA-binding domain"/>
    <property type="match status" value="1"/>
</dbReference>
<evidence type="ECO:0000259" key="5">
    <source>
        <dbReference type="PROSITE" id="PS51078"/>
    </source>
</evidence>
<dbReference type="Pfam" id="PF01614">
    <property type="entry name" value="IclR_C"/>
    <property type="match status" value="1"/>
</dbReference>
<dbReference type="SUPFAM" id="SSF46785">
    <property type="entry name" value="Winged helix' DNA-binding domain"/>
    <property type="match status" value="1"/>
</dbReference>
<keyword evidence="7" id="KW-1185">Reference proteome</keyword>
<dbReference type="EMBL" id="JANJOU010000027">
    <property type="protein sequence ID" value="MCR0984991.1"/>
    <property type="molecule type" value="Genomic_DNA"/>
</dbReference>
<evidence type="ECO:0000313" key="6">
    <source>
        <dbReference type="EMBL" id="MCR0984991.1"/>
    </source>
</evidence>
<feature type="domain" description="IclR-ED" evidence="5">
    <location>
        <begin position="81"/>
        <end position="268"/>
    </location>
</feature>
<dbReference type="PROSITE" id="PS51078">
    <property type="entry name" value="ICLR_ED"/>
    <property type="match status" value="1"/>
</dbReference>
<evidence type="ECO:0000256" key="2">
    <source>
        <dbReference type="ARBA" id="ARBA00023125"/>
    </source>
</evidence>
<keyword evidence="1" id="KW-0805">Transcription regulation</keyword>
<gene>
    <name evidence="6" type="ORF">NRP21_23325</name>
</gene>
<dbReference type="InterPro" id="IPR050707">
    <property type="entry name" value="HTH_MetabolicPath_Reg"/>
</dbReference>
<dbReference type="Pfam" id="PF09339">
    <property type="entry name" value="HTH_IclR"/>
    <property type="match status" value="1"/>
</dbReference>
<evidence type="ECO:0000259" key="4">
    <source>
        <dbReference type="PROSITE" id="PS51077"/>
    </source>
</evidence>
<dbReference type="SUPFAM" id="SSF55781">
    <property type="entry name" value="GAF domain-like"/>
    <property type="match status" value="1"/>
</dbReference>
<protein>
    <submittedName>
        <fullName evidence="6">Helix-turn-helix domain-containing protein</fullName>
    </submittedName>
</protein>
<dbReference type="PROSITE" id="PS51077">
    <property type="entry name" value="HTH_ICLR"/>
    <property type="match status" value="1"/>
</dbReference>
<sequence>MRAAVAAPGEAIVVQPKPIRALSRGLAVLAALNRHGAASVVTLSRETGLSRATVYRIMQTLLEDGYVARGTSEDRFLLRLRVRELSEGFEDEHWISAVAKPALVALTARILWPSDLATLEGTRMIIRDTTHRIAPFSIDRGMVGRRIPPLTSTLGIAYLAFAPEAERTALLRLLAASDDPLDAMARNAAGVARLLSATRRRGYGIRLGGQPPWPHTASIGVPIRVGGRVLGTINVVWMARVLGRDEGVRQCLGPLQETAREIEAGLAAGAG</sequence>
<evidence type="ECO:0000256" key="1">
    <source>
        <dbReference type="ARBA" id="ARBA00023015"/>
    </source>
</evidence>
<proteinExistence type="predicted"/>
<dbReference type="Proteomes" id="UP001524642">
    <property type="component" value="Unassembled WGS sequence"/>
</dbReference>
<feature type="domain" description="HTH iclR-type" evidence="4">
    <location>
        <begin position="19"/>
        <end position="80"/>
    </location>
</feature>
<reference evidence="6 7" key="1">
    <citation type="submission" date="2022-06" db="EMBL/GenBank/DDBJ databases">
        <title>Roseomonas CN29.</title>
        <authorList>
            <person name="Cheng Y."/>
            <person name="He X."/>
        </authorList>
    </citation>
    <scope>NUCLEOTIDE SEQUENCE [LARGE SCALE GENOMIC DNA]</scope>
    <source>
        <strain evidence="6 7">CN29</strain>
    </source>
</reference>
<dbReference type="InterPro" id="IPR029016">
    <property type="entry name" value="GAF-like_dom_sf"/>
</dbReference>
<name>A0ABT1XB65_9PROT</name>
<dbReference type="InterPro" id="IPR005471">
    <property type="entry name" value="Tscrpt_reg_IclR_N"/>
</dbReference>
<dbReference type="PANTHER" id="PTHR30136">
    <property type="entry name" value="HELIX-TURN-HELIX TRANSCRIPTIONAL REGULATOR, ICLR FAMILY"/>
    <property type="match status" value="1"/>
</dbReference>
<keyword evidence="3" id="KW-0804">Transcription</keyword>
<dbReference type="InterPro" id="IPR036390">
    <property type="entry name" value="WH_DNA-bd_sf"/>
</dbReference>